<dbReference type="InterPro" id="IPR027363">
    <property type="entry name" value="M1Pi_N"/>
</dbReference>
<feature type="site" description="Transition state stabilizer" evidence="3">
    <location>
        <position position="168"/>
    </location>
</feature>
<dbReference type="GO" id="GO:0019509">
    <property type="term" value="P:L-methionine salvage from methylthioadenosine"/>
    <property type="evidence" value="ECO:0007669"/>
    <property type="project" value="UniProtKB-UniRule"/>
</dbReference>
<keyword evidence="5" id="KW-1185">Reference proteome</keyword>
<keyword evidence="1 3" id="KW-0413">Isomerase</keyword>
<proteinExistence type="inferred from homology"/>
<dbReference type="InterPro" id="IPR037171">
    <property type="entry name" value="NagB/RpiA_transferase-like"/>
</dbReference>
<dbReference type="InterPro" id="IPR042529">
    <property type="entry name" value="IF_2B-like_C"/>
</dbReference>
<dbReference type="NCBIfam" id="TIGR00524">
    <property type="entry name" value="eIF-2B_rel"/>
    <property type="match status" value="1"/>
</dbReference>
<comment type="caution">
    <text evidence="4">The sequence shown here is derived from an EMBL/GenBank/DDBJ whole genome shotgun (WGS) entry which is preliminary data.</text>
</comment>
<dbReference type="Proteomes" id="UP000185557">
    <property type="component" value="Unassembled WGS sequence"/>
</dbReference>
<keyword evidence="3" id="KW-0028">Amino-acid biosynthesis</keyword>
<name>A0A1U7IXX1_9CYAN</name>
<feature type="binding site" evidence="3">
    <location>
        <begin position="258"/>
        <end position="259"/>
    </location>
    <ligand>
        <name>substrate</name>
    </ligand>
</feature>
<sequence>MKINGEPTRSIRLHPDNPRVVQVIDQRQLPHQLTWMDLASVDEAAYAIKDMVVRGAPLIGATAAMGMYLAALDAVAEPDFRGVLTQAAHSLGQTRPTAVNLHWALTSQMEALEQVATASEAVDRLRQNAEAILTADEEQCRQIGLHGVQLIEDIYARTGQPVNILTHCNAGWLACVDWGTATSPIYHAHDRGLPVHVWVDETRPRNQGAKLTAWELGQHGVPHTVIPDNAGGHLMQHGLVDLAIVGTDRTTRQGDVANKIGTYLKALAAHDNGVPFYVALPSSTIDWTLRDGVKEIPIEQRSQDEVKYIDGLSPHGVTSVLICPESSPAANYAFDVTPARLVTGLITERGICPASEAGLLSLFPEMA</sequence>
<dbReference type="FunFam" id="3.40.50.10470:FF:000006">
    <property type="entry name" value="Methylthioribose-1-phosphate isomerase"/>
    <property type="match status" value="1"/>
</dbReference>
<evidence type="ECO:0000256" key="3">
    <source>
        <dbReference type="HAMAP-Rule" id="MF_01678"/>
    </source>
</evidence>
<comment type="pathway">
    <text evidence="3">Amino-acid biosynthesis; L-methionine biosynthesis via salvage pathway; L-methionine from S-methyl-5-thio-alpha-D-ribose 1-phosphate: step 1/6.</text>
</comment>
<keyword evidence="3" id="KW-0486">Methionine biosynthesis</keyword>
<dbReference type="Gene3D" id="1.20.120.420">
    <property type="entry name" value="translation initiation factor eif-2b, domain 1"/>
    <property type="match status" value="1"/>
</dbReference>
<evidence type="ECO:0000256" key="2">
    <source>
        <dbReference type="ARBA" id="ARBA00052401"/>
    </source>
</evidence>
<dbReference type="STRING" id="549789.NIES30_25660"/>
<dbReference type="GO" id="GO:0046523">
    <property type="term" value="F:S-methyl-5-thioribose-1-phosphate isomerase activity"/>
    <property type="evidence" value="ECO:0007669"/>
    <property type="project" value="UniProtKB-UniRule"/>
</dbReference>
<dbReference type="InterPro" id="IPR000649">
    <property type="entry name" value="IF-2B-related"/>
</dbReference>
<accession>A0A1U7IXX1</accession>
<dbReference type="NCBIfam" id="NF004326">
    <property type="entry name" value="PRK05720.1"/>
    <property type="match status" value="1"/>
</dbReference>
<dbReference type="PANTHER" id="PTHR43475">
    <property type="entry name" value="METHYLTHIORIBOSE-1-PHOSPHATE ISOMERASE"/>
    <property type="match status" value="1"/>
</dbReference>
<dbReference type="RefSeq" id="WP_073611303.1">
    <property type="nucleotide sequence ID" value="NZ_MRCG01000039.1"/>
</dbReference>
<evidence type="ECO:0000313" key="5">
    <source>
        <dbReference type="Proteomes" id="UP000185557"/>
    </source>
</evidence>
<protein>
    <recommendedName>
        <fullName evidence="3">Methylthioribose-1-phosphate isomerase</fullName>
        <shortName evidence="3">M1Pi</shortName>
        <shortName evidence="3">MTR-1-P isomerase</shortName>
        <ecNumber evidence="3">5.3.1.23</ecNumber>
    </recommendedName>
    <alternativeName>
        <fullName evidence="3">S-methyl-5-thioribose-1-phosphate isomerase</fullName>
    </alternativeName>
</protein>
<dbReference type="EMBL" id="MRCG01000039">
    <property type="protein sequence ID" value="OKH43038.1"/>
    <property type="molecule type" value="Genomic_DNA"/>
</dbReference>
<dbReference type="PANTHER" id="PTHR43475:SF1">
    <property type="entry name" value="METHYLTHIORIBOSE-1-PHOSPHATE ISOMERASE"/>
    <property type="match status" value="1"/>
</dbReference>
<dbReference type="NCBIfam" id="TIGR00512">
    <property type="entry name" value="salvage_mtnA"/>
    <property type="match status" value="1"/>
</dbReference>
<dbReference type="HAMAP" id="MF_01678">
    <property type="entry name" value="Salvage_MtnA"/>
    <property type="match status" value="1"/>
</dbReference>
<gene>
    <name evidence="3" type="primary">mtnA</name>
    <name evidence="4" type="ORF">NIES30_25660</name>
</gene>
<dbReference type="InterPro" id="IPR005251">
    <property type="entry name" value="IF-M1Pi"/>
</dbReference>
<comment type="similarity">
    <text evidence="3">Belongs to the EIF-2B alpha/beta/delta subunits family. MtnA subfamily.</text>
</comment>
<feature type="binding site" evidence="3">
    <location>
        <position position="95"/>
    </location>
    <ligand>
        <name>substrate</name>
    </ligand>
</feature>
<comment type="catalytic activity">
    <reaction evidence="2 3">
        <text>5-(methylsulfanyl)-alpha-D-ribose 1-phosphate = 5-(methylsulfanyl)-D-ribulose 1-phosphate</text>
        <dbReference type="Rhea" id="RHEA:19989"/>
        <dbReference type="ChEBI" id="CHEBI:58533"/>
        <dbReference type="ChEBI" id="CHEBI:58548"/>
        <dbReference type="EC" id="5.3.1.23"/>
    </reaction>
</comment>
<feature type="binding site" evidence="3">
    <location>
        <position position="207"/>
    </location>
    <ligand>
        <name>substrate</name>
    </ligand>
</feature>
<dbReference type="FunFam" id="1.20.120.420:FF:000003">
    <property type="entry name" value="Methylthioribose-1-phosphate isomerase"/>
    <property type="match status" value="1"/>
</dbReference>
<feature type="binding site" evidence="3">
    <location>
        <begin position="54"/>
        <end position="56"/>
    </location>
    <ligand>
        <name>substrate</name>
    </ligand>
</feature>
<comment type="function">
    <text evidence="3">Catalyzes the interconversion of methylthioribose-1-phosphate (MTR-1-P) into methylthioribulose-1-phosphate (MTRu-1-P).</text>
</comment>
<dbReference type="OrthoDB" id="9803436at2"/>
<reference evidence="4 5" key="1">
    <citation type="submission" date="2016-11" db="EMBL/GenBank/DDBJ databases">
        <title>Draft Genome Sequences of Nine Cyanobacterial Strains from Diverse Habitats.</title>
        <authorList>
            <person name="Zhu T."/>
            <person name="Hou S."/>
            <person name="Lu X."/>
            <person name="Hess W.R."/>
        </authorList>
    </citation>
    <scope>NUCLEOTIDE SEQUENCE [LARGE SCALE GENOMIC DNA]</scope>
    <source>
        <strain evidence="4 5">NIES-30</strain>
    </source>
</reference>
<dbReference type="Gene3D" id="3.40.50.10470">
    <property type="entry name" value="Translation initiation factor eif-2b, domain 2"/>
    <property type="match status" value="1"/>
</dbReference>
<dbReference type="UniPathway" id="UPA00904">
    <property type="reaction ID" value="UER00874"/>
</dbReference>
<dbReference type="InterPro" id="IPR011559">
    <property type="entry name" value="Initiation_fac_2B_a/b/d"/>
</dbReference>
<dbReference type="AlphaFoldDB" id="A0A1U7IXX1"/>
<evidence type="ECO:0000313" key="4">
    <source>
        <dbReference type="EMBL" id="OKH43038.1"/>
    </source>
</evidence>
<feature type="active site" description="Proton donor" evidence="3">
    <location>
        <position position="248"/>
    </location>
</feature>
<dbReference type="SUPFAM" id="SSF100950">
    <property type="entry name" value="NagB/RpiA/CoA transferase-like"/>
    <property type="match status" value="1"/>
</dbReference>
<dbReference type="Pfam" id="PF01008">
    <property type="entry name" value="IF-2B"/>
    <property type="match status" value="1"/>
</dbReference>
<organism evidence="4 5">
    <name type="scientific">Phormidium tenue NIES-30</name>
    <dbReference type="NCBI Taxonomy" id="549789"/>
    <lineage>
        <taxon>Bacteria</taxon>
        <taxon>Bacillati</taxon>
        <taxon>Cyanobacteriota</taxon>
        <taxon>Cyanophyceae</taxon>
        <taxon>Oscillatoriophycideae</taxon>
        <taxon>Oscillatoriales</taxon>
        <taxon>Oscillatoriaceae</taxon>
        <taxon>Phormidium</taxon>
    </lineage>
</organism>
<dbReference type="EC" id="5.3.1.23" evidence="3"/>
<evidence type="ECO:0000256" key="1">
    <source>
        <dbReference type="ARBA" id="ARBA00023235"/>
    </source>
</evidence>